<reference evidence="2 3" key="1">
    <citation type="submission" date="2019-07" db="EMBL/GenBank/DDBJ databases">
        <title>Whole genome shotgun sequence of Meiothermus hypogaeus NBRC 106114.</title>
        <authorList>
            <person name="Hosoyama A."/>
            <person name="Uohara A."/>
            <person name="Ohji S."/>
            <person name="Ichikawa N."/>
        </authorList>
    </citation>
    <scope>NUCLEOTIDE SEQUENCE [LARGE SCALE GENOMIC DNA]</scope>
    <source>
        <strain evidence="2 3">NBRC 106114</strain>
    </source>
</reference>
<dbReference type="InterPro" id="IPR014710">
    <property type="entry name" value="RmlC-like_jellyroll"/>
</dbReference>
<dbReference type="CDD" id="cd02238">
    <property type="entry name" value="cupin_KdgF"/>
    <property type="match status" value="1"/>
</dbReference>
<dbReference type="Pfam" id="PF07883">
    <property type="entry name" value="Cupin_2"/>
    <property type="match status" value="1"/>
</dbReference>
<dbReference type="PANTHER" id="PTHR40112:SF1">
    <property type="entry name" value="H2HPP ISOMERASE"/>
    <property type="match status" value="1"/>
</dbReference>
<gene>
    <name evidence="2" type="ORF">MHY01S_31800</name>
</gene>
<name>A0A511R5Z5_9DEIN</name>
<evidence type="ECO:0000313" key="2">
    <source>
        <dbReference type="EMBL" id="GEM85014.1"/>
    </source>
</evidence>
<evidence type="ECO:0000313" key="3">
    <source>
        <dbReference type="Proteomes" id="UP000321197"/>
    </source>
</evidence>
<comment type="caution">
    <text evidence="2">The sequence shown here is derived from an EMBL/GenBank/DDBJ whole genome shotgun (WGS) entry which is preliminary data.</text>
</comment>
<protein>
    <submittedName>
        <fullName evidence="2">Cupin</fullName>
    </submittedName>
</protein>
<dbReference type="PANTHER" id="PTHR40112">
    <property type="entry name" value="H2HPP ISOMERASE"/>
    <property type="match status" value="1"/>
</dbReference>
<feature type="domain" description="Cupin type-2" evidence="1">
    <location>
        <begin position="38"/>
        <end position="88"/>
    </location>
</feature>
<sequence>MKTKFAHTASLPGLEVPGAVLRPFAGEQLMLMRAEGKAGSPLAPHAHPHEQITLVVSGRLKLRIGAEWLELGPGDIAHVPSGVEHEAFFIEDSVVFDAFHPVRQDLLDKLK</sequence>
<dbReference type="InterPro" id="IPR013096">
    <property type="entry name" value="Cupin_2"/>
</dbReference>
<dbReference type="RefSeq" id="WP_119342206.1">
    <property type="nucleotide sequence ID" value="NZ_BJXL01000160.1"/>
</dbReference>
<dbReference type="InterPro" id="IPR052535">
    <property type="entry name" value="Bacilysin_H2HPP_isomerase"/>
</dbReference>
<organism evidence="2 3">
    <name type="scientific">Meiothermus hypogaeus NBRC 106114</name>
    <dbReference type="NCBI Taxonomy" id="1227553"/>
    <lineage>
        <taxon>Bacteria</taxon>
        <taxon>Thermotogati</taxon>
        <taxon>Deinococcota</taxon>
        <taxon>Deinococci</taxon>
        <taxon>Thermales</taxon>
        <taxon>Thermaceae</taxon>
        <taxon>Meiothermus</taxon>
    </lineage>
</organism>
<dbReference type="InterPro" id="IPR011051">
    <property type="entry name" value="RmlC_Cupin_sf"/>
</dbReference>
<dbReference type="AlphaFoldDB" id="A0A511R5Z5"/>
<dbReference type="Gene3D" id="2.60.120.10">
    <property type="entry name" value="Jelly Rolls"/>
    <property type="match status" value="1"/>
</dbReference>
<dbReference type="EMBL" id="BJXL01000160">
    <property type="protein sequence ID" value="GEM85014.1"/>
    <property type="molecule type" value="Genomic_DNA"/>
</dbReference>
<proteinExistence type="predicted"/>
<accession>A0A511R5Z5</accession>
<evidence type="ECO:0000259" key="1">
    <source>
        <dbReference type="Pfam" id="PF07883"/>
    </source>
</evidence>
<dbReference type="SUPFAM" id="SSF51182">
    <property type="entry name" value="RmlC-like cupins"/>
    <property type="match status" value="1"/>
</dbReference>
<dbReference type="Proteomes" id="UP000321197">
    <property type="component" value="Unassembled WGS sequence"/>
</dbReference>
<dbReference type="OrthoDB" id="9811153at2"/>